<evidence type="ECO:0000313" key="3">
    <source>
        <dbReference type="Proteomes" id="UP000004699"/>
    </source>
</evidence>
<dbReference type="Pfam" id="PF12706">
    <property type="entry name" value="Lactamase_B_2"/>
    <property type="match status" value="1"/>
</dbReference>
<dbReference type="Proteomes" id="UP000004699">
    <property type="component" value="Unassembled WGS sequence"/>
</dbReference>
<accession>B8KQB3</accession>
<dbReference type="PANTHER" id="PTHR47619:SF1">
    <property type="entry name" value="EXODEOXYRIBONUCLEASE WALJ"/>
    <property type="match status" value="1"/>
</dbReference>
<sequence>MRLSSLGSGSKGNGTLVASDSTTLLIDCGFPRREAERRIARRGIAPSNIDAILVTHEHADHAAGVAAISRAHGIPVYLTHGTAATGRITGAHRLHRFNSDDSFVVGDIAVTSVTVPHDAREPVQYRLASGDCGVGVLTDLGSSTSHVVDAFSGCSALLLEFNHELALLQSGPYPASLKRRVAGDFGHLNNQQALDLLEALDSPRLQDVIVAHISEQNNSMERVTAALSAFRGHAAVRFACQSEGFDWISVAASTSPPESLSASA</sequence>
<dbReference type="eggNOG" id="COG1235">
    <property type="taxonomic scope" value="Bacteria"/>
</dbReference>
<gene>
    <name evidence="2" type="ORF">NOR51B_2356</name>
</gene>
<dbReference type="InterPro" id="IPR001279">
    <property type="entry name" value="Metallo-B-lactamas"/>
</dbReference>
<reference evidence="3" key="1">
    <citation type="journal article" date="2013" name="BMC Microbiol.">
        <title>Taxonomy and evolution of bacteriochlorophyll a-containing members of the OM60/NOR5 clade of marine gammaproteobacteria: description of Luminiphilus syltensis gen. nov., sp. nov., reclassification of Haliea rubra as Pseudohaliea rubra gen. nov., comb. nov., and emendation of Chromatocurvus halotolerans.</title>
        <authorList>
            <person name="Spring S."/>
            <person name="Riedel T."/>
            <person name="Sproer C."/>
            <person name="Yan S."/>
            <person name="Harder J."/>
            <person name="Fuchs B.M."/>
        </authorList>
    </citation>
    <scope>NUCLEOTIDE SEQUENCE [LARGE SCALE GENOMIC DNA]</scope>
    <source>
        <strain evidence="3">NOR51-B</strain>
    </source>
</reference>
<dbReference type="SMART" id="SM00849">
    <property type="entry name" value="Lactamase_B"/>
    <property type="match status" value="1"/>
</dbReference>
<dbReference type="OrthoDB" id="9803916at2"/>
<dbReference type="SUPFAM" id="SSF56281">
    <property type="entry name" value="Metallo-hydrolase/oxidoreductase"/>
    <property type="match status" value="1"/>
</dbReference>
<dbReference type="InterPro" id="IPR036866">
    <property type="entry name" value="RibonucZ/Hydroxyglut_hydro"/>
</dbReference>
<dbReference type="STRING" id="565045.NOR51B_2356"/>
<feature type="domain" description="Metallo-beta-lactamase" evidence="1">
    <location>
        <begin position="11"/>
        <end position="212"/>
    </location>
</feature>
<evidence type="ECO:0000313" key="2">
    <source>
        <dbReference type="EMBL" id="EED36405.1"/>
    </source>
</evidence>
<organism evidence="2 3">
    <name type="scientific">Luminiphilus syltensis NOR5-1B</name>
    <dbReference type="NCBI Taxonomy" id="565045"/>
    <lineage>
        <taxon>Bacteria</taxon>
        <taxon>Pseudomonadati</taxon>
        <taxon>Pseudomonadota</taxon>
        <taxon>Gammaproteobacteria</taxon>
        <taxon>Cellvibrionales</taxon>
        <taxon>Halieaceae</taxon>
        <taxon>Luminiphilus</taxon>
    </lineage>
</organism>
<dbReference type="InterPro" id="IPR052533">
    <property type="entry name" value="WalJ/YycJ-like"/>
</dbReference>
<name>B8KQB3_9GAMM</name>
<keyword evidence="3" id="KW-1185">Reference proteome</keyword>
<dbReference type="HOGENOM" id="CLU_073253_1_0_6"/>
<dbReference type="Gene3D" id="3.60.15.10">
    <property type="entry name" value="Ribonuclease Z/Hydroxyacylglutathione hydrolase-like"/>
    <property type="match status" value="1"/>
</dbReference>
<dbReference type="EMBL" id="DS999411">
    <property type="protein sequence ID" value="EED36405.1"/>
    <property type="molecule type" value="Genomic_DNA"/>
</dbReference>
<dbReference type="RefSeq" id="WP_009021149.1">
    <property type="nucleotide sequence ID" value="NZ_DS999411.1"/>
</dbReference>
<evidence type="ECO:0000259" key="1">
    <source>
        <dbReference type="SMART" id="SM00849"/>
    </source>
</evidence>
<dbReference type="PANTHER" id="PTHR47619">
    <property type="entry name" value="METALLO-HYDROLASE YYCJ-RELATED"/>
    <property type="match status" value="1"/>
</dbReference>
<dbReference type="AlphaFoldDB" id="B8KQB3"/>
<proteinExistence type="predicted"/>
<protein>
    <submittedName>
        <fullName evidence="2">Metallo-beta-lactamase family protein</fullName>
    </submittedName>
</protein>